<dbReference type="RefSeq" id="XP_067801564.1">
    <property type="nucleotide sequence ID" value="XM_067948819.1"/>
</dbReference>
<feature type="signal peptide" evidence="1">
    <location>
        <begin position="1"/>
        <end position="21"/>
    </location>
</feature>
<dbReference type="AlphaFoldDB" id="A0AAD9PH27"/>
<name>A0AAD9PH27_9APIC</name>
<sequence length="247" mass="28986">MDLKLFTVLVFLGINAHSVISSPQNDEGCNELRQSAINLLFKIHDPDVMLEINTKLKDYSVIQIIEEGGNLKGFEDETTKTQAALISSEVDKWKRRLFDELKSISYFISYIEEKVYKTIQQQRILSKEEESNLIQMLQNEEGRVQIIDIHYILARRMKDVKKLMDIKLYDPFMDEFKKYVDSKATKSEKYLKELEGLEVIKNHPKILAAAKSLIEQYFAFFEHFNKVFEEYRERAVYMEGRGCAETD</sequence>
<evidence type="ECO:0000256" key="1">
    <source>
        <dbReference type="SAM" id="SignalP"/>
    </source>
</evidence>
<accession>A0AAD9PH27</accession>
<feature type="chain" id="PRO_5042073841" evidence="1">
    <location>
        <begin position="22"/>
        <end position="247"/>
    </location>
</feature>
<keyword evidence="1" id="KW-0732">Signal</keyword>
<keyword evidence="3" id="KW-1185">Reference proteome</keyword>
<dbReference type="KEGG" id="bdw:94338108"/>
<dbReference type="GeneID" id="94338108"/>
<evidence type="ECO:0000313" key="2">
    <source>
        <dbReference type="EMBL" id="KAK2194720.1"/>
    </source>
</evidence>
<reference evidence="2" key="1">
    <citation type="journal article" date="2023" name="Nat. Microbiol.">
        <title>Babesia duncani multi-omics identifies virulence factors and drug targets.</title>
        <authorList>
            <person name="Singh P."/>
            <person name="Lonardi S."/>
            <person name="Liang Q."/>
            <person name="Vydyam P."/>
            <person name="Khabirova E."/>
            <person name="Fang T."/>
            <person name="Gihaz S."/>
            <person name="Thekkiniath J."/>
            <person name="Munshi M."/>
            <person name="Abel S."/>
            <person name="Ciampossin L."/>
            <person name="Batugedara G."/>
            <person name="Gupta M."/>
            <person name="Lu X.M."/>
            <person name="Lenz T."/>
            <person name="Chakravarty S."/>
            <person name="Cornillot E."/>
            <person name="Hu Y."/>
            <person name="Ma W."/>
            <person name="Gonzalez L.M."/>
            <person name="Sanchez S."/>
            <person name="Estrada K."/>
            <person name="Sanchez-Flores A."/>
            <person name="Montero E."/>
            <person name="Harb O.S."/>
            <person name="Le Roch K.G."/>
            <person name="Mamoun C.B."/>
        </authorList>
    </citation>
    <scope>NUCLEOTIDE SEQUENCE</scope>
    <source>
        <strain evidence="2">WA1</strain>
    </source>
</reference>
<proteinExistence type="predicted"/>
<gene>
    <name evidence="2" type="ORF">BdWA1_003812</name>
</gene>
<dbReference type="EMBL" id="JALLKP010000057">
    <property type="protein sequence ID" value="KAK2194720.1"/>
    <property type="molecule type" value="Genomic_DNA"/>
</dbReference>
<evidence type="ECO:0000313" key="3">
    <source>
        <dbReference type="Proteomes" id="UP001214638"/>
    </source>
</evidence>
<comment type="caution">
    <text evidence="2">The sequence shown here is derived from an EMBL/GenBank/DDBJ whole genome shotgun (WGS) entry which is preliminary data.</text>
</comment>
<protein>
    <submittedName>
        <fullName evidence="2">Uncharacterized protein</fullName>
    </submittedName>
</protein>
<organism evidence="2 3">
    <name type="scientific">Babesia duncani</name>
    <dbReference type="NCBI Taxonomy" id="323732"/>
    <lineage>
        <taxon>Eukaryota</taxon>
        <taxon>Sar</taxon>
        <taxon>Alveolata</taxon>
        <taxon>Apicomplexa</taxon>
        <taxon>Aconoidasida</taxon>
        <taxon>Piroplasmida</taxon>
        <taxon>Babesiidae</taxon>
        <taxon>Babesia</taxon>
    </lineage>
</organism>
<dbReference type="Proteomes" id="UP001214638">
    <property type="component" value="Unassembled WGS sequence"/>
</dbReference>